<dbReference type="GO" id="GO:0004519">
    <property type="term" value="F:endonuclease activity"/>
    <property type="evidence" value="ECO:0007669"/>
    <property type="project" value="UniProtKB-KW"/>
</dbReference>
<dbReference type="InterPro" id="IPR054712">
    <property type="entry name" value="Cas3-like_dom"/>
</dbReference>
<dbReference type="SUPFAM" id="SSF52540">
    <property type="entry name" value="P-loop containing nucleoside triphosphate hydrolases"/>
    <property type="match status" value="1"/>
</dbReference>
<dbReference type="EMBL" id="JACIGI010000013">
    <property type="protein sequence ID" value="MBB4286132.1"/>
    <property type="molecule type" value="Genomic_DNA"/>
</dbReference>
<protein>
    <submittedName>
        <fullName evidence="9">CRISPR-associated endonuclease/helicase Cas3</fullName>
        <ecNumber evidence="9">3.1.-.-</ecNumber>
        <ecNumber evidence="9">3.6.4.-</ecNumber>
    </submittedName>
</protein>
<dbReference type="Pfam" id="PF22590">
    <property type="entry name" value="Cas3-like_C_2"/>
    <property type="match status" value="1"/>
</dbReference>
<dbReference type="InterPro" id="IPR013444">
    <property type="entry name" value="Helicase_Cas3_CRISPR-ass_Anaes"/>
</dbReference>
<dbReference type="SMART" id="SM00487">
    <property type="entry name" value="DEXDc"/>
    <property type="match status" value="1"/>
</dbReference>
<sequence>MTDVPILTADDFPDVFQALHGLPPFPWQARLARQVVETGRWPAALALPTGSGKTAALDIALFHLAAEAGRGAERRAPVRIAFVVDRRLIVDAAFERAETIRAALARADESGCDALTRMAAALRRLAGENGPALVVQALRGGLPREGDWARTPAQPTILCSTVDQVGSRLLFRGYGVSDSMKPVHAGLLGSDCLLLLDEAHLAAPFAQTLDWVARYRSPPWCDRDPAPWQVVTLTATPRGSADSAPPFGLTDDDRTTETLARRLDAPKPAALRLLTTPAHGPDHAAALATAATKVLDRHRPRTLAVVVNRVALARAVFERVRAAHGDSGETDGEPPRATVILLTGRVRERDREALLSRHRDRLLSGATDDPDAPPLIVVATQTIEAGADFDLDALVTQIAPLDALRQRFGRLNRTGRPIPAPAVIVAAKAEVGKRADDPVYGDRLRATWDWLAAVAAKPARRKDEPVVDVGLSAMASLLDGVDTAPLCSIAPDAPILRPADVTLLTWTAPVPAVDPAIPLFLHGPDSGPADVQIVWRADLTPDSLSEARAILSLVPPHAGETLAVPLWAARRWLRRQADAAEAADVEGIRTPDEDRDRGGGRPAFRWAGAESDRTGLIHPNQIRPGDILVVPAAYGGGDAFGWAPDSDAPVEDVGDAQPPHRRAVRRLHPALFAEEPERWAGLAPLVRESDDLDPADRLAGLAAHDIDLGPDADLVLRIEGYDGAVLRARRRPRTAAAAVTEDDASGSLTGDGIPLDRHGADVAAMARAFAAAAGLAPDRAADVALAARLHDEGKRDDRFQCWLRGGDRLAALLDDGRPLAKSSRPMAPAVARRAHAAAGLPPGWRHEAQSVVRALDDPRLAGARDPALVLWLIGTHHGHGRPLFPHADPREDAHRRGPHCLDFAYDGRDWPQLFEALKQRYGPWELARMEAIVRLADHRASEAEETPP</sequence>
<evidence type="ECO:0000256" key="5">
    <source>
        <dbReference type="ARBA" id="ARBA00023118"/>
    </source>
</evidence>
<evidence type="ECO:0000313" key="10">
    <source>
        <dbReference type="Proteomes" id="UP000555728"/>
    </source>
</evidence>
<keyword evidence="9" id="KW-0255">Endonuclease</keyword>
<evidence type="ECO:0000256" key="1">
    <source>
        <dbReference type="ARBA" id="ARBA00022741"/>
    </source>
</evidence>
<proteinExistence type="predicted"/>
<dbReference type="EC" id="3.1.-.-" evidence="9"/>
<dbReference type="Proteomes" id="UP000555728">
    <property type="component" value="Unassembled WGS sequence"/>
</dbReference>
<feature type="domain" description="Helicase ATP-binding" evidence="7">
    <location>
        <begin position="45"/>
        <end position="255"/>
    </location>
</feature>
<dbReference type="PROSITE" id="PS51192">
    <property type="entry name" value="HELICASE_ATP_BIND_1"/>
    <property type="match status" value="1"/>
</dbReference>
<organism evidence="9 10">
    <name type="scientific">Roseospira goensis</name>
    <dbReference type="NCBI Taxonomy" id="391922"/>
    <lineage>
        <taxon>Bacteria</taxon>
        <taxon>Pseudomonadati</taxon>
        <taxon>Pseudomonadota</taxon>
        <taxon>Alphaproteobacteria</taxon>
        <taxon>Rhodospirillales</taxon>
        <taxon>Rhodospirillaceae</taxon>
        <taxon>Roseospira</taxon>
    </lineage>
</organism>
<accession>A0A7W6RZU7</accession>
<evidence type="ECO:0000259" key="7">
    <source>
        <dbReference type="PROSITE" id="PS51192"/>
    </source>
</evidence>
<dbReference type="InterPro" id="IPR027417">
    <property type="entry name" value="P-loop_NTPase"/>
</dbReference>
<keyword evidence="2 9" id="KW-0378">Hydrolase</keyword>
<keyword evidence="10" id="KW-1185">Reference proteome</keyword>
<dbReference type="SUPFAM" id="SSF109604">
    <property type="entry name" value="HD-domain/PDEase-like"/>
    <property type="match status" value="1"/>
</dbReference>
<keyword evidence="4" id="KW-0067">ATP-binding</keyword>
<dbReference type="InterPro" id="IPR006483">
    <property type="entry name" value="CRISPR-assoc_Cas3_HD"/>
</dbReference>
<keyword evidence="1" id="KW-0547">Nucleotide-binding</keyword>
<feature type="compositionally biased region" description="Basic and acidic residues" evidence="6">
    <location>
        <begin position="586"/>
        <end position="599"/>
    </location>
</feature>
<dbReference type="GO" id="GO:0051607">
    <property type="term" value="P:defense response to virus"/>
    <property type="evidence" value="ECO:0007669"/>
    <property type="project" value="UniProtKB-KW"/>
</dbReference>
<keyword evidence="9" id="KW-0540">Nuclease</keyword>
<dbReference type="GO" id="GO:0016787">
    <property type="term" value="F:hydrolase activity"/>
    <property type="evidence" value="ECO:0007669"/>
    <property type="project" value="UniProtKB-KW"/>
</dbReference>
<dbReference type="EC" id="3.6.4.-" evidence="9"/>
<dbReference type="GO" id="GO:0004386">
    <property type="term" value="F:helicase activity"/>
    <property type="evidence" value="ECO:0007669"/>
    <property type="project" value="UniProtKB-KW"/>
</dbReference>
<evidence type="ECO:0000256" key="4">
    <source>
        <dbReference type="ARBA" id="ARBA00022840"/>
    </source>
</evidence>
<evidence type="ECO:0000259" key="8">
    <source>
        <dbReference type="PROSITE" id="PS51643"/>
    </source>
</evidence>
<evidence type="ECO:0000256" key="6">
    <source>
        <dbReference type="SAM" id="MobiDB-lite"/>
    </source>
</evidence>
<evidence type="ECO:0000313" key="9">
    <source>
        <dbReference type="EMBL" id="MBB4286132.1"/>
    </source>
</evidence>
<dbReference type="Gene3D" id="3.40.50.300">
    <property type="entry name" value="P-loop containing nucleotide triphosphate hydrolases"/>
    <property type="match status" value="2"/>
</dbReference>
<keyword evidence="5" id="KW-0051">Antiviral defense</keyword>
<feature type="region of interest" description="Disordered" evidence="6">
    <location>
        <begin position="580"/>
        <end position="606"/>
    </location>
</feature>
<dbReference type="GO" id="GO:0005524">
    <property type="term" value="F:ATP binding"/>
    <property type="evidence" value="ECO:0007669"/>
    <property type="project" value="UniProtKB-KW"/>
</dbReference>
<comment type="caution">
    <text evidence="9">The sequence shown here is derived from an EMBL/GenBank/DDBJ whole genome shotgun (WGS) entry which is preliminary data.</text>
</comment>
<dbReference type="NCBIfam" id="TIGR02621">
    <property type="entry name" value="cas3_GSU0051"/>
    <property type="match status" value="1"/>
</dbReference>
<dbReference type="RefSeq" id="WP_184434538.1">
    <property type="nucleotide sequence ID" value="NZ_JACIGI010000013.1"/>
</dbReference>
<dbReference type="InterPro" id="IPR014001">
    <property type="entry name" value="Helicase_ATP-bd"/>
</dbReference>
<evidence type="ECO:0000256" key="2">
    <source>
        <dbReference type="ARBA" id="ARBA00022801"/>
    </source>
</evidence>
<name>A0A7W6RZU7_9PROT</name>
<keyword evidence="3 9" id="KW-0347">Helicase</keyword>
<reference evidence="9 10" key="1">
    <citation type="submission" date="2020-08" db="EMBL/GenBank/DDBJ databases">
        <title>Genome sequencing of Purple Non-Sulfur Bacteria from various extreme environments.</title>
        <authorList>
            <person name="Mayer M."/>
        </authorList>
    </citation>
    <scope>NUCLEOTIDE SEQUENCE [LARGE SCALE GENOMIC DNA]</scope>
    <source>
        <strain evidence="9 10">JA135</strain>
    </source>
</reference>
<dbReference type="PROSITE" id="PS51643">
    <property type="entry name" value="HD_CAS3"/>
    <property type="match status" value="1"/>
</dbReference>
<evidence type="ECO:0000256" key="3">
    <source>
        <dbReference type="ARBA" id="ARBA00022806"/>
    </source>
</evidence>
<dbReference type="AlphaFoldDB" id="A0A7W6RZU7"/>
<feature type="domain" description="HD Cas3-type" evidence="8">
    <location>
        <begin position="748"/>
        <end position="939"/>
    </location>
</feature>
<gene>
    <name evidence="9" type="ORF">GGD88_001859</name>
</gene>